<protein>
    <submittedName>
        <fullName evidence="3">Uncharacterized protein</fullName>
    </submittedName>
</protein>
<dbReference type="Proteomes" id="UP000613740">
    <property type="component" value="Unassembled WGS sequence"/>
</dbReference>
<proteinExistence type="predicted"/>
<comment type="caution">
    <text evidence="3">The sequence shown here is derived from an EMBL/GenBank/DDBJ whole genome shotgun (WGS) entry which is preliminary data.</text>
</comment>
<name>A0A836B6K5_9CHLO</name>
<feature type="compositionally biased region" description="Low complexity" evidence="2">
    <location>
        <begin position="1"/>
        <end position="13"/>
    </location>
</feature>
<reference evidence="3" key="1">
    <citation type="journal article" date="2020" name="bioRxiv">
        <title>Comparative genomics of Chlamydomonas.</title>
        <authorList>
            <person name="Craig R.J."/>
            <person name="Hasan A.R."/>
            <person name="Ness R.W."/>
            <person name="Keightley P.D."/>
        </authorList>
    </citation>
    <scope>NUCLEOTIDE SEQUENCE</scope>
    <source>
        <strain evidence="3">CCAP 11/173</strain>
    </source>
</reference>
<feature type="compositionally biased region" description="Basic and acidic residues" evidence="2">
    <location>
        <begin position="14"/>
        <end position="26"/>
    </location>
</feature>
<keyword evidence="4" id="KW-1185">Reference proteome</keyword>
<evidence type="ECO:0000313" key="4">
    <source>
        <dbReference type="Proteomes" id="UP000613740"/>
    </source>
</evidence>
<dbReference type="EMBL" id="JAEHOD010000016">
    <property type="protein sequence ID" value="KAG2448928.1"/>
    <property type="molecule type" value="Genomic_DNA"/>
</dbReference>
<organism evidence="3 4">
    <name type="scientific">Chlamydomonas schloesseri</name>
    <dbReference type="NCBI Taxonomy" id="2026947"/>
    <lineage>
        <taxon>Eukaryota</taxon>
        <taxon>Viridiplantae</taxon>
        <taxon>Chlorophyta</taxon>
        <taxon>core chlorophytes</taxon>
        <taxon>Chlorophyceae</taxon>
        <taxon>CS clade</taxon>
        <taxon>Chlamydomonadales</taxon>
        <taxon>Chlamydomonadaceae</taxon>
        <taxon>Chlamydomonas</taxon>
    </lineage>
</organism>
<sequence>MSGEQEAAEQACEQSHKREARGHEVVKVNGLTIIRKRKAPPAAALAQIPIQQQPDASSSGGESPPAIPADVAAQDPGAPLLGEGFSAADKPLDESGQPQPDDVGAPASRNLSAEVCSLVTFVPPQCPASTAVGWILEQALSRAVGAAPDSAEATASSQVVSSFRAGLEAQVADAQRLLAAGGAEDLQRYDALPGLVKHLCAGSRAAAGLRAKLAALEQEEEAWLQLQVKYPDAALAAALDNKLASAGGEGDVAAAIRILPVCLDDVCIAQRRADMQLGFQVDALGTMLDKAEQLVEQAQQACSLLQAEYHKENFQAYVHVNSPQVLVKILSQAAPPASMLDFVPASQPSSRRMPE</sequence>
<gene>
    <name evidence="3" type="ORF">HYH02_006276</name>
</gene>
<evidence type="ECO:0000313" key="3">
    <source>
        <dbReference type="EMBL" id="KAG2448928.1"/>
    </source>
</evidence>
<evidence type="ECO:0000256" key="1">
    <source>
        <dbReference type="SAM" id="Coils"/>
    </source>
</evidence>
<feature type="compositionally biased region" description="Low complexity" evidence="2">
    <location>
        <begin position="40"/>
        <end position="54"/>
    </location>
</feature>
<keyword evidence="1" id="KW-0175">Coiled coil</keyword>
<dbReference type="OrthoDB" id="539383at2759"/>
<feature type="region of interest" description="Disordered" evidence="2">
    <location>
        <begin position="1"/>
        <end position="107"/>
    </location>
</feature>
<dbReference type="AlphaFoldDB" id="A0A836B6K5"/>
<evidence type="ECO:0000256" key="2">
    <source>
        <dbReference type="SAM" id="MobiDB-lite"/>
    </source>
</evidence>
<accession>A0A836B6K5</accession>
<feature type="coiled-coil region" evidence="1">
    <location>
        <begin position="281"/>
        <end position="308"/>
    </location>
</feature>